<feature type="coiled-coil region" evidence="5">
    <location>
        <begin position="1"/>
        <end position="28"/>
    </location>
</feature>
<dbReference type="SUPFAM" id="SSF57716">
    <property type="entry name" value="Glucocorticoid receptor-like (DNA-binding domain)"/>
    <property type="match status" value="1"/>
</dbReference>
<evidence type="ECO:0000256" key="3">
    <source>
        <dbReference type="ARBA" id="ARBA00022833"/>
    </source>
</evidence>
<keyword evidence="2" id="KW-0863">Zinc-finger</keyword>
<evidence type="ECO:0000313" key="9">
    <source>
        <dbReference type="Proteomes" id="UP000186141"/>
    </source>
</evidence>
<dbReference type="GO" id="GO:0008270">
    <property type="term" value="F:zinc ion binding"/>
    <property type="evidence" value="ECO:0007669"/>
    <property type="project" value="UniProtKB-KW"/>
</dbReference>
<feature type="domain" description="Zinc finger DksA/TraR C4-type" evidence="6">
    <location>
        <begin position="74"/>
        <end position="104"/>
    </location>
</feature>
<keyword evidence="9" id="KW-1185">Reference proteome</keyword>
<keyword evidence="1" id="KW-0479">Metal-binding</keyword>
<dbReference type="Proteomes" id="UP000186141">
    <property type="component" value="Unassembled WGS sequence"/>
</dbReference>
<sequence>MTTMSERKASLEARLAILKARLVQIDDELGSHQSRDWEDLATEREADEVLEGIGVSGLQEIRQIESALQRIAAGDYGICTKCGADIAAERLDVLPHTPFCRNCAP</sequence>
<dbReference type="Pfam" id="PF01258">
    <property type="entry name" value="zf-dskA_traR"/>
    <property type="match status" value="1"/>
</dbReference>
<feature type="zinc finger region" description="dksA C4-type" evidence="4">
    <location>
        <begin position="79"/>
        <end position="103"/>
    </location>
</feature>
<dbReference type="STRING" id="1086013.SAMN05421774_101552"/>
<dbReference type="AlphaFoldDB" id="A0A1N7KMS2"/>
<keyword evidence="5" id="KW-0175">Coiled coil</keyword>
<protein>
    <submittedName>
        <fullName evidence="8">Transcriptional regulator, TraR/DksA family</fullName>
    </submittedName>
</protein>
<proteinExistence type="predicted"/>
<dbReference type="InterPro" id="IPR000962">
    <property type="entry name" value="Znf_DskA_TraR"/>
</dbReference>
<dbReference type="OrthoDB" id="1121111at2"/>
<dbReference type="InterPro" id="IPR037187">
    <property type="entry name" value="DnaK_N"/>
</dbReference>
<dbReference type="PANTHER" id="PTHR33823:SF4">
    <property type="entry name" value="GENERAL STRESS PROTEIN 16O"/>
    <property type="match status" value="1"/>
</dbReference>
<organism evidence="8 9">
    <name type="scientific">Gemmobacter megaterium</name>
    <dbReference type="NCBI Taxonomy" id="1086013"/>
    <lineage>
        <taxon>Bacteria</taxon>
        <taxon>Pseudomonadati</taxon>
        <taxon>Pseudomonadota</taxon>
        <taxon>Alphaproteobacteria</taxon>
        <taxon>Rhodobacterales</taxon>
        <taxon>Paracoccaceae</taxon>
        <taxon>Gemmobacter</taxon>
    </lineage>
</organism>
<dbReference type="PANTHER" id="PTHR33823">
    <property type="entry name" value="RNA POLYMERASE-BINDING TRANSCRIPTION FACTOR DKSA-RELATED"/>
    <property type="match status" value="1"/>
</dbReference>
<evidence type="ECO:0000259" key="6">
    <source>
        <dbReference type="Pfam" id="PF01258"/>
    </source>
</evidence>
<evidence type="ECO:0000256" key="1">
    <source>
        <dbReference type="ARBA" id="ARBA00022723"/>
    </source>
</evidence>
<dbReference type="InterPro" id="IPR048487">
    <property type="entry name" value="DksA-like_N"/>
</dbReference>
<dbReference type="PROSITE" id="PS51128">
    <property type="entry name" value="ZF_DKSA_2"/>
    <property type="match status" value="1"/>
</dbReference>
<dbReference type="Gene3D" id="1.20.120.910">
    <property type="entry name" value="DksA, coiled-coil domain"/>
    <property type="match status" value="1"/>
</dbReference>
<evidence type="ECO:0000256" key="2">
    <source>
        <dbReference type="ARBA" id="ARBA00022771"/>
    </source>
</evidence>
<reference evidence="8 9" key="1">
    <citation type="submission" date="2017-01" db="EMBL/GenBank/DDBJ databases">
        <authorList>
            <person name="Mah S.A."/>
            <person name="Swanson W.J."/>
            <person name="Moy G.W."/>
            <person name="Vacquier V.D."/>
        </authorList>
    </citation>
    <scope>NUCLEOTIDE SEQUENCE [LARGE SCALE GENOMIC DNA]</scope>
    <source>
        <strain evidence="8 9">DSM 26375</strain>
    </source>
</reference>
<evidence type="ECO:0000256" key="5">
    <source>
        <dbReference type="SAM" id="Coils"/>
    </source>
</evidence>
<name>A0A1N7KMS2_9RHOB</name>
<dbReference type="RefSeq" id="WP_076528429.1">
    <property type="nucleotide sequence ID" value="NZ_BMEH01000001.1"/>
</dbReference>
<gene>
    <name evidence="8" type="ORF">SAMN05421774_101552</name>
</gene>
<dbReference type="EMBL" id="FTOT01000001">
    <property type="protein sequence ID" value="SIS62844.1"/>
    <property type="molecule type" value="Genomic_DNA"/>
</dbReference>
<dbReference type="Pfam" id="PF21173">
    <property type="entry name" value="DksA-like_N"/>
    <property type="match status" value="1"/>
</dbReference>
<evidence type="ECO:0000259" key="7">
    <source>
        <dbReference type="Pfam" id="PF21173"/>
    </source>
</evidence>
<keyword evidence="3" id="KW-0862">Zinc</keyword>
<dbReference type="SUPFAM" id="SSF109635">
    <property type="entry name" value="DnaK suppressor protein DksA, alpha-hairpin domain"/>
    <property type="match status" value="1"/>
</dbReference>
<accession>A0A1N7KMS2</accession>
<evidence type="ECO:0000256" key="4">
    <source>
        <dbReference type="PROSITE-ProRule" id="PRU00510"/>
    </source>
</evidence>
<feature type="domain" description="DnaK suppressor protein-like N-terminal" evidence="7">
    <location>
        <begin position="9"/>
        <end position="71"/>
    </location>
</feature>
<evidence type="ECO:0000313" key="8">
    <source>
        <dbReference type="EMBL" id="SIS62844.1"/>
    </source>
</evidence>